<evidence type="ECO:0000259" key="3">
    <source>
        <dbReference type="PROSITE" id="PS51462"/>
    </source>
</evidence>
<dbReference type="PROSITE" id="PS51462">
    <property type="entry name" value="NUDIX"/>
    <property type="match status" value="1"/>
</dbReference>
<dbReference type="CDD" id="cd02883">
    <property type="entry name" value="NUDIX_Hydrolase"/>
    <property type="match status" value="1"/>
</dbReference>
<evidence type="ECO:0000256" key="1">
    <source>
        <dbReference type="ARBA" id="ARBA00001946"/>
    </source>
</evidence>
<dbReference type="Proteomes" id="UP001408594">
    <property type="component" value="Unassembled WGS sequence"/>
</dbReference>
<dbReference type="InterPro" id="IPR000086">
    <property type="entry name" value="NUDIX_hydrolase_dom"/>
</dbReference>
<dbReference type="Gene3D" id="3.90.79.10">
    <property type="entry name" value="Nucleoside Triphosphate Pyrophosphohydrolase"/>
    <property type="match status" value="1"/>
</dbReference>
<keyword evidence="2" id="KW-0378">Hydrolase</keyword>
<comment type="caution">
    <text evidence="4">The sequence shown here is derived from an EMBL/GenBank/DDBJ whole genome shotgun (WGS) entry which is preliminary data.</text>
</comment>
<dbReference type="PANTHER" id="PTHR43046">
    <property type="entry name" value="GDP-MANNOSE MANNOSYL HYDROLASE"/>
    <property type="match status" value="1"/>
</dbReference>
<reference evidence="4 5" key="1">
    <citation type="submission" date="2024-02" db="EMBL/GenBank/DDBJ databases">
        <title>Microbulbifer aestuariivivens NBRC 112533.</title>
        <authorList>
            <person name="Ichikawa N."/>
            <person name="Katano-Makiyama Y."/>
            <person name="Hidaka K."/>
        </authorList>
    </citation>
    <scope>NUCLEOTIDE SEQUENCE [LARGE SCALE GENOMIC DNA]</scope>
    <source>
        <strain evidence="4 5">NBRC 112533</strain>
    </source>
</reference>
<dbReference type="Pfam" id="PF00293">
    <property type="entry name" value="NUDIX"/>
    <property type="match status" value="1"/>
</dbReference>
<dbReference type="PRINTS" id="PR00502">
    <property type="entry name" value="NUDIXFAMILY"/>
</dbReference>
<evidence type="ECO:0000256" key="2">
    <source>
        <dbReference type="ARBA" id="ARBA00022801"/>
    </source>
</evidence>
<dbReference type="EMBL" id="BAABRT010000003">
    <property type="protein sequence ID" value="GAA5524045.1"/>
    <property type="molecule type" value="Genomic_DNA"/>
</dbReference>
<dbReference type="InterPro" id="IPR020476">
    <property type="entry name" value="Nudix_hydrolase"/>
</dbReference>
<sequence>MAFEDTYRLSAHAVITNDAGEVLQLRATYGDGSWGLPGGALDPGETVHEALLRECREELGRAVHIDYLSGVYYHRVYHSHAFIFRAHFADSGEIVLSDEHSAMAFFTLERLSPVQRQRVADCLEFDGRVRSGKF</sequence>
<feature type="domain" description="Nudix hydrolase" evidence="3">
    <location>
        <begin position="6"/>
        <end position="134"/>
    </location>
</feature>
<dbReference type="InterPro" id="IPR015797">
    <property type="entry name" value="NUDIX_hydrolase-like_dom_sf"/>
</dbReference>
<accession>A0ABP9WLG5</accession>
<evidence type="ECO:0000313" key="4">
    <source>
        <dbReference type="EMBL" id="GAA5524045.1"/>
    </source>
</evidence>
<evidence type="ECO:0000313" key="5">
    <source>
        <dbReference type="Proteomes" id="UP001408594"/>
    </source>
</evidence>
<dbReference type="RefSeq" id="WP_345548701.1">
    <property type="nucleotide sequence ID" value="NZ_BAABRT010000003.1"/>
</dbReference>
<organism evidence="4 5">
    <name type="scientific">Microbulbifer aestuariivivens</name>
    <dbReference type="NCBI Taxonomy" id="1908308"/>
    <lineage>
        <taxon>Bacteria</taxon>
        <taxon>Pseudomonadati</taxon>
        <taxon>Pseudomonadota</taxon>
        <taxon>Gammaproteobacteria</taxon>
        <taxon>Cellvibrionales</taxon>
        <taxon>Microbulbiferaceae</taxon>
        <taxon>Microbulbifer</taxon>
    </lineage>
</organism>
<comment type="cofactor">
    <cofactor evidence="1">
        <name>Mg(2+)</name>
        <dbReference type="ChEBI" id="CHEBI:18420"/>
    </cofactor>
</comment>
<keyword evidence="5" id="KW-1185">Reference proteome</keyword>
<proteinExistence type="predicted"/>
<name>A0ABP9WLG5_9GAMM</name>
<protein>
    <submittedName>
        <fullName evidence="4">RNA pyrophosphohydrolase</fullName>
    </submittedName>
</protein>
<dbReference type="SUPFAM" id="SSF55811">
    <property type="entry name" value="Nudix"/>
    <property type="match status" value="1"/>
</dbReference>
<dbReference type="PANTHER" id="PTHR43046:SF2">
    <property type="entry name" value="8-OXO-DGTP DIPHOSPHATASE-RELATED"/>
    <property type="match status" value="1"/>
</dbReference>
<gene>
    <name evidence="4" type="primary">rppH_1</name>
    <name evidence="4" type="ORF">Maes01_00597</name>
</gene>